<dbReference type="HOGENOM" id="CLU_098771_0_0_1"/>
<name>G0NEL1_CAEBE</name>
<dbReference type="Pfam" id="PF01549">
    <property type="entry name" value="ShK"/>
    <property type="match status" value="4"/>
</dbReference>
<accession>G0NEL1</accession>
<evidence type="ECO:0000256" key="1">
    <source>
        <dbReference type="PROSITE-ProRule" id="PRU01005"/>
    </source>
</evidence>
<dbReference type="InParanoid" id="G0NEL1"/>
<dbReference type="OMA" id="YCCQTSA"/>
<feature type="domain" description="ShKT" evidence="2">
    <location>
        <begin position="205"/>
        <end position="246"/>
    </location>
</feature>
<dbReference type="PANTHER" id="PTHR21724:SF93">
    <property type="entry name" value="SHKT DOMAIN-CONTAINING PROTEIN"/>
    <property type="match status" value="1"/>
</dbReference>
<dbReference type="SMART" id="SM00254">
    <property type="entry name" value="ShKT"/>
    <property type="match status" value="3"/>
</dbReference>
<reference evidence="4" key="1">
    <citation type="submission" date="2011-07" db="EMBL/GenBank/DDBJ databases">
        <authorList>
            <consortium name="Caenorhabditis brenneri Sequencing and Analysis Consortium"/>
            <person name="Wilson R.K."/>
        </authorList>
    </citation>
    <scope>NUCLEOTIDE SEQUENCE [LARGE SCALE GENOMIC DNA]</scope>
    <source>
        <strain evidence="4">PB2801</strain>
    </source>
</reference>
<proteinExistence type="predicted"/>
<keyword evidence="4" id="KW-1185">Reference proteome</keyword>
<dbReference type="Gene3D" id="1.10.10.1940">
    <property type="match status" value="2"/>
</dbReference>
<dbReference type="STRING" id="135651.G0NEL1"/>
<protein>
    <recommendedName>
        <fullName evidence="2">ShKT domain-containing protein</fullName>
    </recommendedName>
</protein>
<evidence type="ECO:0000259" key="2">
    <source>
        <dbReference type="PROSITE" id="PS51670"/>
    </source>
</evidence>
<sequence>MIALFVLLVSGVSAEILVDLNCTTYVGDGTITFGYAPSATICNNVISDASCDALYAPVTAGEYPAPGNDVERPFNCYTATATSGGAFSADMKKAALDTCPRSCGFCCGTSAYNCRNVQFPRLNCDTVTRAQCESAAWRTIIAADCPSACGFCNEGGCVDAVIDCANDRSICGTVGMQDFVNTYCQKTCQRCASSTTAASTGTGTCTTFIADSSTSCRSWAANGFCTNNFYTAVQRRAYCATTCRLC</sequence>
<dbReference type="PROSITE" id="PS51670">
    <property type="entry name" value="SHKT"/>
    <property type="match status" value="1"/>
</dbReference>
<evidence type="ECO:0000313" key="3">
    <source>
        <dbReference type="EMBL" id="EGT58977.1"/>
    </source>
</evidence>
<gene>
    <name evidence="3" type="ORF">CAEBREN_01177</name>
</gene>
<evidence type="ECO:0000313" key="4">
    <source>
        <dbReference type="Proteomes" id="UP000008068"/>
    </source>
</evidence>
<organism evidence="4">
    <name type="scientific">Caenorhabditis brenneri</name>
    <name type="common">Nematode worm</name>
    <dbReference type="NCBI Taxonomy" id="135651"/>
    <lineage>
        <taxon>Eukaryota</taxon>
        <taxon>Metazoa</taxon>
        <taxon>Ecdysozoa</taxon>
        <taxon>Nematoda</taxon>
        <taxon>Chromadorea</taxon>
        <taxon>Rhabditida</taxon>
        <taxon>Rhabditina</taxon>
        <taxon>Rhabditomorpha</taxon>
        <taxon>Rhabditoidea</taxon>
        <taxon>Rhabditidae</taxon>
        <taxon>Peloderinae</taxon>
        <taxon>Caenorhabditis</taxon>
    </lineage>
</organism>
<dbReference type="Proteomes" id="UP000008068">
    <property type="component" value="Unassembled WGS sequence"/>
</dbReference>
<dbReference type="PANTHER" id="PTHR21724">
    <property type="entry name" value="SHKT DOMAIN-CONTAINING PROTEIN"/>
    <property type="match status" value="1"/>
</dbReference>
<dbReference type="OrthoDB" id="5813795at2759"/>
<comment type="caution">
    <text evidence="1">Lacks conserved residue(s) required for the propagation of feature annotation.</text>
</comment>
<dbReference type="EMBL" id="GL379873">
    <property type="protein sequence ID" value="EGT58977.1"/>
    <property type="molecule type" value="Genomic_DNA"/>
</dbReference>
<dbReference type="eggNOG" id="ENOG502TGI0">
    <property type="taxonomic scope" value="Eukaryota"/>
</dbReference>
<dbReference type="InterPro" id="IPR003582">
    <property type="entry name" value="ShKT_dom"/>
</dbReference>
<dbReference type="AlphaFoldDB" id="G0NEL1"/>